<evidence type="ECO:0008006" key="4">
    <source>
        <dbReference type="Google" id="ProtNLM"/>
    </source>
</evidence>
<name>A0ABN3JV60_9ACTN</name>
<evidence type="ECO:0000256" key="1">
    <source>
        <dbReference type="SAM" id="MobiDB-lite"/>
    </source>
</evidence>
<feature type="region of interest" description="Disordered" evidence="1">
    <location>
        <begin position="1"/>
        <end position="20"/>
    </location>
</feature>
<evidence type="ECO:0000313" key="2">
    <source>
        <dbReference type="EMBL" id="GAA2440448.1"/>
    </source>
</evidence>
<comment type="caution">
    <text evidence="2">The sequence shown here is derived from an EMBL/GenBank/DDBJ whole genome shotgun (WGS) entry which is preliminary data.</text>
</comment>
<feature type="compositionally biased region" description="Basic and acidic residues" evidence="1">
    <location>
        <begin position="106"/>
        <end position="116"/>
    </location>
</feature>
<keyword evidence="3" id="KW-1185">Reference proteome</keyword>
<proteinExistence type="predicted"/>
<reference evidence="2 3" key="1">
    <citation type="journal article" date="2019" name="Int. J. Syst. Evol. Microbiol.">
        <title>The Global Catalogue of Microorganisms (GCM) 10K type strain sequencing project: providing services to taxonomists for standard genome sequencing and annotation.</title>
        <authorList>
            <consortium name="The Broad Institute Genomics Platform"/>
            <consortium name="The Broad Institute Genome Sequencing Center for Infectious Disease"/>
            <person name="Wu L."/>
            <person name="Ma J."/>
        </authorList>
    </citation>
    <scope>NUCLEOTIDE SEQUENCE [LARGE SCALE GENOMIC DNA]</scope>
    <source>
        <strain evidence="2 3">JCM 3325</strain>
    </source>
</reference>
<dbReference type="EMBL" id="BAAARW010000024">
    <property type="protein sequence ID" value="GAA2440448.1"/>
    <property type="molecule type" value="Genomic_DNA"/>
</dbReference>
<organism evidence="2 3">
    <name type="scientific">Actinomadura vinacea</name>
    <dbReference type="NCBI Taxonomy" id="115336"/>
    <lineage>
        <taxon>Bacteria</taxon>
        <taxon>Bacillati</taxon>
        <taxon>Actinomycetota</taxon>
        <taxon>Actinomycetes</taxon>
        <taxon>Streptosporangiales</taxon>
        <taxon>Thermomonosporaceae</taxon>
        <taxon>Actinomadura</taxon>
    </lineage>
</organism>
<feature type="region of interest" description="Disordered" evidence="1">
    <location>
        <begin position="54"/>
        <end position="81"/>
    </location>
</feature>
<gene>
    <name evidence="2" type="ORF">GCM10010191_65290</name>
</gene>
<feature type="region of interest" description="Disordered" evidence="1">
    <location>
        <begin position="96"/>
        <end position="116"/>
    </location>
</feature>
<evidence type="ECO:0000313" key="3">
    <source>
        <dbReference type="Proteomes" id="UP001501231"/>
    </source>
</evidence>
<sequence>MTASSSAPGPPGGRSGPARDITQNLTSWLRVLLHCFRSIWDDFGERFNKQFNGKLEGMKSVAHNDDRPEKSGRQERDDGPAVEACGLRMRYGTADVPRGSGASVAARRENAVQRTV</sequence>
<protein>
    <recommendedName>
        <fullName evidence="4">Transposase</fullName>
    </recommendedName>
</protein>
<feature type="compositionally biased region" description="Basic and acidic residues" evidence="1">
    <location>
        <begin position="62"/>
        <end position="79"/>
    </location>
</feature>
<dbReference type="Proteomes" id="UP001501231">
    <property type="component" value="Unassembled WGS sequence"/>
</dbReference>
<accession>A0ABN3JV60</accession>